<evidence type="ECO:0000256" key="3">
    <source>
        <dbReference type="ARBA" id="ARBA00013109"/>
    </source>
</evidence>
<evidence type="ECO:0000256" key="5">
    <source>
        <dbReference type="ARBA" id="ARBA00023244"/>
    </source>
</evidence>
<dbReference type="Proteomes" id="UP000254572">
    <property type="component" value="Unassembled WGS sequence"/>
</dbReference>
<dbReference type="PANTHER" id="PTHR38042:SF1">
    <property type="entry name" value="UROPORPHYRINOGEN-III SYNTHASE, CHLOROPLASTIC"/>
    <property type="match status" value="1"/>
</dbReference>
<dbReference type="EMBL" id="UFUW01000001">
    <property type="protein sequence ID" value="SUX24106.1"/>
    <property type="molecule type" value="Genomic_DNA"/>
</dbReference>
<evidence type="ECO:0000256" key="7">
    <source>
        <dbReference type="ARBA" id="ARBA00040167"/>
    </source>
</evidence>
<dbReference type="GO" id="GO:0006782">
    <property type="term" value="P:protoporphyrinogen IX biosynthetic process"/>
    <property type="evidence" value="ECO:0007669"/>
    <property type="project" value="UniProtKB-UniRule"/>
</dbReference>
<proteinExistence type="inferred from homology"/>
<dbReference type="PANTHER" id="PTHR38042">
    <property type="entry name" value="UROPORPHYRINOGEN-III SYNTHASE, CHLOROPLASTIC"/>
    <property type="match status" value="1"/>
</dbReference>
<evidence type="ECO:0000259" key="10">
    <source>
        <dbReference type="Pfam" id="PF02602"/>
    </source>
</evidence>
<accession>A0A381EAU5</accession>
<dbReference type="GO" id="GO:0006780">
    <property type="term" value="P:uroporphyrinogen III biosynthetic process"/>
    <property type="evidence" value="ECO:0007669"/>
    <property type="project" value="UniProtKB-UniRule"/>
</dbReference>
<keyword evidence="4 9" id="KW-0456">Lyase</keyword>
<comment type="function">
    <text evidence="6 9">Catalyzes cyclization of the linear tetrapyrrole, hydroxymethylbilane, to the macrocyclic uroporphyrinogen III.</text>
</comment>
<evidence type="ECO:0000256" key="4">
    <source>
        <dbReference type="ARBA" id="ARBA00023239"/>
    </source>
</evidence>
<feature type="domain" description="Tetrapyrrole biosynthesis uroporphyrinogen III synthase" evidence="10">
    <location>
        <begin position="21"/>
        <end position="221"/>
    </location>
</feature>
<dbReference type="Gene3D" id="3.40.50.10090">
    <property type="match status" value="2"/>
</dbReference>
<comment type="catalytic activity">
    <reaction evidence="8 9">
        <text>hydroxymethylbilane = uroporphyrinogen III + H2O</text>
        <dbReference type="Rhea" id="RHEA:18965"/>
        <dbReference type="ChEBI" id="CHEBI:15377"/>
        <dbReference type="ChEBI" id="CHEBI:57308"/>
        <dbReference type="ChEBI" id="CHEBI:57845"/>
        <dbReference type="EC" id="4.2.1.75"/>
    </reaction>
</comment>
<protein>
    <recommendedName>
        <fullName evidence="7 9">Uroporphyrinogen-III synthase</fullName>
        <ecNumber evidence="3 9">4.2.1.75</ecNumber>
    </recommendedName>
</protein>
<reference evidence="11 12" key="1">
    <citation type="submission" date="2018-06" db="EMBL/GenBank/DDBJ databases">
        <authorList>
            <consortium name="Pathogen Informatics"/>
            <person name="Doyle S."/>
        </authorList>
    </citation>
    <scope>NUCLEOTIDE SEQUENCE [LARGE SCALE GENOMIC DNA]</scope>
    <source>
        <strain evidence="11 12">NCTC13294</strain>
    </source>
</reference>
<evidence type="ECO:0000256" key="9">
    <source>
        <dbReference type="RuleBase" id="RU366031"/>
    </source>
</evidence>
<dbReference type="InterPro" id="IPR039793">
    <property type="entry name" value="UROS/Hem4"/>
</dbReference>
<evidence type="ECO:0000256" key="6">
    <source>
        <dbReference type="ARBA" id="ARBA00037589"/>
    </source>
</evidence>
<name>A0A381EAU5_9GAMM</name>
<dbReference type="CDD" id="cd06578">
    <property type="entry name" value="HemD"/>
    <property type="match status" value="1"/>
</dbReference>
<dbReference type="SUPFAM" id="SSF69618">
    <property type="entry name" value="HemD-like"/>
    <property type="match status" value="1"/>
</dbReference>
<evidence type="ECO:0000256" key="2">
    <source>
        <dbReference type="ARBA" id="ARBA00008133"/>
    </source>
</evidence>
<evidence type="ECO:0000313" key="11">
    <source>
        <dbReference type="EMBL" id="SUX24106.1"/>
    </source>
</evidence>
<evidence type="ECO:0000256" key="1">
    <source>
        <dbReference type="ARBA" id="ARBA00004772"/>
    </source>
</evidence>
<comment type="similarity">
    <text evidence="2 9">Belongs to the uroporphyrinogen-III synthase family.</text>
</comment>
<dbReference type="Pfam" id="PF02602">
    <property type="entry name" value="HEM4"/>
    <property type="match status" value="1"/>
</dbReference>
<dbReference type="OrthoDB" id="7069220at2"/>
<dbReference type="InterPro" id="IPR003754">
    <property type="entry name" value="4pyrrol_synth_uPrphyn_synth"/>
</dbReference>
<sequence length="245" mass="26870">MPELSGCIILYTRDSSHYPAFRARITALGGTTYHLPLMATVPQPLSAADRTILDSSDTLVFTSAAAVQHLLAQYRLCGQQTIAIGTATAAALPYPPNRCAPPPYNSEALLTDWQPHGARIALIAAPEGRQMLAETLSKNNTVRTIYPYRRTNPSTHYPSALPIPHIITIASQQTLDYLLAIVPQEKRKLLKCRTCIAAISERVAQYAEKQGFHTHIHAEKAGETEQIAAICRWWQTVESNSGATP</sequence>
<gene>
    <name evidence="11" type="ORF">NCTC13294_01697</name>
</gene>
<dbReference type="EC" id="4.2.1.75" evidence="3 9"/>
<dbReference type="GO" id="GO:0004852">
    <property type="term" value="F:uroporphyrinogen-III synthase activity"/>
    <property type="evidence" value="ECO:0007669"/>
    <property type="project" value="UniProtKB-UniRule"/>
</dbReference>
<evidence type="ECO:0000256" key="8">
    <source>
        <dbReference type="ARBA" id="ARBA00048617"/>
    </source>
</evidence>
<dbReference type="RefSeq" id="WP_115611924.1">
    <property type="nucleotide sequence ID" value="NZ_UFUW01000001.1"/>
</dbReference>
<dbReference type="InterPro" id="IPR036108">
    <property type="entry name" value="4pyrrol_syn_uPrphyn_synt_sf"/>
</dbReference>
<comment type="pathway">
    <text evidence="1 9">Porphyrin-containing compound metabolism; protoporphyrin-IX biosynthesis; coproporphyrinogen-III from 5-aminolevulinate: step 3/4.</text>
</comment>
<evidence type="ECO:0000313" key="12">
    <source>
        <dbReference type="Proteomes" id="UP000254572"/>
    </source>
</evidence>
<organism evidence="11 12">
    <name type="scientific">Cardiobacterium valvarum</name>
    <dbReference type="NCBI Taxonomy" id="194702"/>
    <lineage>
        <taxon>Bacteria</taxon>
        <taxon>Pseudomonadati</taxon>
        <taxon>Pseudomonadota</taxon>
        <taxon>Gammaproteobacteria</taxon>
        <taxon>Cardiobacteriales</taxon>
        <taxon>Cardiobacteriaceae</taxon>
        <taxon>Cardiobacterium</taxon>
    </lineage>
</organism>
<dbReference type="UniPathway" id="UPA00251">
    <property type="reaction ID" value="UER00320"/>
</dbReference>
<keyword evidence="12" id="KW-1185">Reference proteome</keyword>
<dbReference type="AlphaFoldDB" id="A0A381EAU5"/>
<keyword evidence="5 9" id="KW-0627">Porphyrin biosynthesis</keyword>